<dbReference type="InterPro" id="IPR004843">
    <property type="entry name" value="Calcineurin-like_PHP"/>
</dbReference>
<dbReference type="RefSeq" id="WP_245801254.1">
    <property type="nucleotide sequence ID" value="NZ_FQXE01000006.1"/>
</dbReference>
<feature type="domain" description="Calcineurin-like phosphoesterase" evidence="1">
    <location>
        <begin position="11"/>
        <end position="222"/>
    </location>
</feature>
<evidence type="ECO:0000259" key="1">
    <source>
        <dbReference type="Pfam" id="PF00149"/>
    </source>
</evidence>
<protein>
    <submittedName>
        <fullName evidence="2">Calcineurin-like phosphoesterase superfamily domain-containing protein</fullName>
    </submittedName>
</protein>
<reference evidence="2 3" key="1">
    <citation type="submission" date="2016-11" db="EMBL/GenBank/DDBJ databases">
        <authorList>
            <person name="Jaros S."/>
            <person name="Januszkiewicz K."/>
            <person name="Wedrychowicz H."/>
        </authorList>
    </citation>
    <scope>NUCLEOTIDE SEQUENCE [LARGE SCALE GENOMIC DNA]</scope>
    <source>
        <strain evidence="2 3">CGMCC 1.10190</strain>
    </source>
</reference>
<keyword evidence="3" id="KW-1185">Reference proteome</keyword>
<dbReference type="PANTHER" id="PTHR37844:SF2">
    <property type="entry name" value="SER_THR PROTEIN PHOSPHATASE SUPERFAMILY (AFU_ORTHOLOGUE AFUA_1G14840)"/>
    <property type="match status" value="1"/>
</dbReference>
<name>A0A1M5WWL4_9BURK</name>
<organism evidence="2 3">
    <name type="scientific">Pollutimonas bauzanensis</name>
    <dbReference type="NCBI Taxonomy" id="658167"/>
    <lineage>
        <taxon>Bacteria</taxon>
        <taxon>Pseudomonadati</taxon>
        <taxon>Pseudomonadota</taxon>
        <taxon>Betaproteobacteria</taxon>
        <taxon>Burkholderiales</taxon>
        <taxon>Alcaligenaceae</taxon>
        <taxon>Pollutimonas</taxon>
    </lineage>
</organism>
<dbReference type="STRING" id="658167.SAMN04488135_10611"/>
<dbReference type="Proteomes" id="UP000184226">
    <property type="component" value="Unassembled WGS sequence"/>
</dbReference>
<dbReference type="SUPFAM" id="SSF56300">
    <property type="entry name" value="Metallo-dependent phosphatases"/>
    <property type="match status" value="1"/>
</dbReference>
<evidence type="ECO:0000313" key="2">
    <source>
        <dbReference type="EMBL" id="SHH91782.1"/>
    </source>
</evidence>
<dbReference type="AlphaFoldDB" id="A0A1M5WWL4"/>
<dbReference type="InterPro" id="IPR029052">
    <property type="entry name" value="Metallo-depent_PP-like"/>
</dbReference>
<dbReference type="GO" id="GO:0016787">
    <property type="term" value="F:hydrolase activity"/>
    <property type="evidence" value="ECO:0007669"/>
    <property type="project" value="InterPro"/>
</dbReference>
<dbReference type="Gene3D" id="3.60.21.10">
    <property type="match status" value="1"/>
</dbReference>
<gene>
    <name evidence="2" type="ORF">SAMN04488135_10611</name>
</gene>
<evidence type="ECO:0000313" key="3">
    <source>
        <dbReference type="Proteomes" id="UP000184226"/>
    </source>
</evidence>
<dbReference type="Pfam" id="PF00149">
    <property type="entry name" value="Metallophos"/>
    <property type="match status" value="1"/>
</dbReference>
<accession>A0A1M5WWL4</accession>
<dbReference type="EMBL" id="FQXE01000006">
    <property type="protein sequence ID" value="SHH91782.1"/>
    <property type="molecule type" value="Genomic_DNA"/>
</dbReference>
<dbReference type="PANTHER" id="PTHR37844">
    <property type="entry name" value="SER/THR PROTEIN PHOSPHATASE SUPERFAMILY (AFU_ORTHOLOGUE AFUA_1G14840)"/>
    <property type="match status" value="1"/>
</dbReference>
<sequence>MSTPSAIRLHILSDLHLSRAGLAIPETDADIIILAGDIARPREALQWAGGFSKPVLYVPGNHEFYGGSIGGTVRELEKYAAGTGIHILDNSEIVLQGVRFLGSTLWTGFDLYGAGALREQAIEQALAFMYDFVRIKADTAPGGAFSPADMEKLFHANRSWLQAKLAQPFDGPTVVITHHSPSSRSIHPRFEGSLINSCFVSDSEYLMGADRAALWIHGHTHDSFDYQVNGTRVVCNPRGYVKDGVNENPAFDPELVIELSTARSGGGQSGAP</sequence>
<proteinExistence type="predicted"/>